<sequence>MRDKTSIAARLLPGFVMLVSALAVWELSVRFFAISPILLPSPSAVWAEFWRMPSFFLYNAGVTLAVTVIGFLLATVFGVLLAIVIVSSKTLERPVFSFLVALNSVPKVALAPLFVVWMGIGPEPKIAIAVMLAIFAIVIDTVLGLRSVDPDMINLARVGRASKWQILTKIRLPCALPSMFAGLKVAISLALIGAIIGEFVGGSSGLGFAILSAQGQFDTPGLFVSLALLIAMGSLLFNIMEGIERLSIPWHTSVRSH</sequence>
<comment type="subcellular location">
    <subcellularLocation>
        <location evidence="1 7">Cell membrane</location>
        <topology evidence="1 7">Multi-pass membrane protein</topology>
    </subcellularLocation>
</comment>
<evidence type="ECO:0000256" key="4">
    <source>
        <dbReference type="ARBA" id="ARBA00022692"/>
    </source>
</evidence>
<dbReference type="CDD" id="cd06261">
    <property type="entry name" value="TM_PBP2"/>
    <property type="match status" value="1"/>
</dbReference>
<dbReference type="Pfam" id="PF00528">
    <property type="entry name" value="BPD_transp_1"/>
    <property type="match status" value="1"/>
</dbReference>
<evidence type="ECO:0000256" key="3">
    <source>
        <dbReference type="ARBA" id="ARBA00022475"/>
    </source>
</evidence>
<evidence type="ECO:0000256" key="1">
    <source>
        <dbReference type="ARBA" id="ARBA00004651"/>
    </source>
</evidence>
<dbReference type="RefSeq" id="WP_142859699.1">
    <property type="nucleotide sequence ID" value="NZ_SGOE01000011.1"/>
</dbReference>
<dbReference type="GO" id="GO:0005886">
    <property type="term" value="C:plasma membrane"/>
    <property type="evidence" value="ECO:0007669"/>
    <property type="project" value="UniProtKB-SubCell"/>
</dbReference>
<evidence type="ECO:0000313" key="9">
    <source>
        <dbReference type="EMBL" id="TRB00784.1"/>
    </source>
</evidence>
<feature type="transmembrane region" description="Helical" evidence="7">
    <location>
        <begin position="98"/>
        <end position="120"/>
    </location>
</feature>
<protein>
    <submittedName>
        <fullName evidence="9">ABC transporter permease</fullName>
    </submittedName>
</protein>
<reference evidence="9 10" key="1">
    <citation type="journal article" date="2019" name="Appl. Microbiol. Biotechnol.">
        <title>Differential efficiency of wild type rhizogenic strains for rol gene transformation of plants.</title>
        <authorList>
            <person name="Desmet S."/>
            <person name="De Keyser E."/>
            <person name="Van Vaerenbergh J."/>
            <person name="Baeyen S."/>
            <person name="Van Huylenbroeck J."/>
            <person name="Geelen D."/>
            <person name="Dhooghe E."/>
        </authorList>
    </citation>
    <scope>NUCLEOTIDE SEQUENCE [LARGE SCALE GENOMIC DNA]</scope>
    <source>
        <strain evidence="9 10">MAFF210266</strain>
    </source>
</reference>
<accession>A0A546XJ58</accession>
<proteinExistence type="inferred from homology"/>
<feature type="transmembrane region" description="Helical" evidence="7">
    <location>
        <begin position="12"/>
        <end position="35"/>
    </location>
</feature>
<evidence type="ECO:0000313" key="10">
    <source>
        <dbReference type="Proteomes" id="UP000317023"/>
    </source>
</evidence>
<dbReference type="InterPro" id="IPR000515">
    <property type="entry name" value="MetI-like"/>
</dbReference>
<dbReference type="InterPro" id="IPR035906">
    <property type="entry name" value="MetI-like_sf"/>
</dbReference>
<comment type="caution">
    <text evidence="9">The sequence shown here is derived from an EMBL/GenBank/DDBJ whole genome shotgun (WGS) entry which is preliminary data.</text>
</comment>
<evidence type="ECO:0000259" key="8">
    <source>
        <dbReference type="PROSITE" id="PS50928"/>
    </source>
</evidence>
<keyword evidence="3" id="KW-1003">Cell membrane</keyword>
<feature type="transmembrane region" description="Helical" evidence="7">
    <location>
        <begin position="126"/>
        <end position="145"/>
    </location>
</feature>
<dbReference type="AlphaFoldDB" id="A0A546XJ58"/>
<organism evidence="9 10">
    <name type="scientific">Agrobacterium tumefaciens</name>
    <dbReference type="NCBI Taxonomy" id="358"/>
    <lineage>
        <taxon>Bacteria</taxon>
        <taxon>Pseudomonadati</taxon>
        <taxon>Pseudomonadota</taxon>
        <taxon>Alphaproteobacteria</taxon>
        <taxon>Hyphomicrobiales</taxon>
        <taxon>Rhizobiaceae</taxon>
        <taxon>Rhizobium/Agrobacterium group</taxon>
        <taxon>Agrobacterium</taxon>
        <taxon>Agrobacterium tumefaciens complex</taxon>
    </lineage>
</organism>
<evidence type="ECO:0000256" key="2">
    <source>
        <dbReference type="ARBA" id="ARBA00022448"/>
    </source>
</evidence>
<feature type="transmembrane region" description="Helical" evidence="7">
    <location>
        <begin position="185"/>
        <end position="210"/>
    </location>
</feature>
<dbReference type="PANTHER" id="PTHR30151">
    <property type="entry name" value="ALKANE SULFONATE ABC TRANSPORTER-RELATED, MEMBRANE SUBUNIT"/>
    <property type="match status" value="1"/>
</dbReference>
<comment type="similarity">
    <text evidence="7">Belongs to the binding-protein-dependent transport system permease family.</text>
</comment>
<gene>
    <name evidence="9" type="ORF">EXN61_24905</name>
</gene>
<name>A0A546XJ58_AGRTU</name>
<dbReference type="Gene3D" id="1.10.3720.10">
    <property type="entry name" value="MetI-like"/>
    <property type="match status" value="1"/>
</dbReference>
<dbReference type="PROSITE" id="PS50928">
    <property type="entry name" value="ABC_TM1"/>
    <property type="match status" value="1"/>
</dbReference>
<keyword evidence="5 7" id="KW-1133">Transmembrane helix</keyword>
<dbReference type="PANTHER" id="PTHR30151:SF20">
    <property type="entry name" value="ABC TRANSPORTER PERMEASE PROTEIN HI_0355-RELATED"/>
    <property type="match status" value="1"/>
</dbReference>
<evidence type="ECO:0000256" key="7">
    <source>
        <dbReference type="RuleBase" id="RU363032"/>
    </source>
</evidence>
<feature type="transmembrane region" description="Helical" evidence="7">
    <location>
        <begin position="222"/>
        <end position="240"/>
    </location>
</feature>
<feature type="transmembrane region" description="Helical" evidence="7">
    <location>
        <begin position="55"/>
        <end position="86"/>
    </location>
</feature>
<dbReference type="Proteomes" id="UP000317023">
    <property type="component" value="Unassembled WGS sequence"/>
</dbReference>
<keyword evidence="2 7" id="KW-0813">Transport</keyword>
<dbReference type="EMBL" id="SGOE01000011">
    <property type="protein sequence ID" value="TRB00784.1"/>
    <property type="molecule type" value="Genomic_DNA"/>
</dbReference>
<evidence type="ECO:0000256" key="5">
    <source>
        <dbReference type="ARBA" id="ARBA00022989"/>
    </source>
</evidence>
<keyword evidence="4 7" id="KW-0812">Transmembrane</keyword>
<dbReference type="GO" id="GO:0055085">
    <property type="term" value="P:transmembrane transport"/>
    <property type="evidence" value="ECO:0007669"/>
    <property type="project" value="InterPro"/>
</dbReference>
<keyword evidence="6 7" id="KW-0472">Membrane</keyword>
<dbReference type="SUPFAM" id="SSF161098">
    <property type="entry name" value="MetI-like"/>
    <property type="match status" value="1"/>
</dbReference>
<evidence type="ECO:0000256" key="6">
    <source>
        <dbReference type="ARBA" id="ARBA00023136"/>
    </source>
</evidence>
<feature type="domain" description="ABC transmembrane type-1" evidence="8">
    <location>
        <begin position="60"/>
        <end position="241"/>
    </location>
</feature>